<accession>A0A9X9X097</accession>
<feature type="region of interest" description="Disordered" evidence="1">
    <location>
        <begin position="86"/>
        <end position="144"/>
    </location>
</feature>
<feature type="signal peptide" evidence="2">
    <location>
        <begin position="1"/>
        <end position="23"/>
    </location>
</feature>
<proteinExistence type="predicted"/>
<gene>
    <name evidence="3" type="ORF">GXW76_16725</name>
</gene>
<keyword evidence="2" id="KW-0732">Signal</keyword>
<protein>
    <recommendedName>
        <fullName evidence="5">DUF3106 domain-containing protein</fullName>
    </recommendedName>
</protein>
<reference evidence="3" key="1">
    <citation type="submission" date="2020-01" db="EMBL/GenBank/DDBJ databases">
        <authorList>
            <person name="Rat A."/>
        </authorList>
    </citation>
    <scope>NUCLEOTIDE SEQUENCE</scope>
    <source>
        <strain evidence="3">LMG 31231</strain>
    </source>
</reference>
<organism evidence="3 4">
    <name type="scientific">Neoroseomonas soli</name>
    <dbReference type="NCBI Taxonomy" id="1081025"/>
    <lineage>
        <taxon>Bacteria</taxon>
        <taxon>Pseudomonadati</taxon>
        <taxon>Pseudomonadota</taxon>
        <taxon>Alphaproteobacteria</taxon>
        <taxon>Acetobacterales</taxon>
        <taxon>Acetobacteraceae</taxon>
        <taxon>Neoroseomonas</taxon>
    </lineage>
</organism>
<keyword evidence="4" id="KW-1185">Reference proteome</keyword>
<evidence type="ECO:0000313" key="4">
    <source>
        <dbReference type="Proteomes" id="UP001138751"/>
    </source>
</evidence>
<name>A0A9X9X097_9PROT</name>
<sequence length="144" mass="15888">MSDGPLRRRALLLALLTGVAACAQPEPPAPVVTTPAEPEPERVYAPGAIAWSDLSDDHKRRARQGLTRLGEDVPDDETLQARWMTLPPAQQRYLIRRPPPPAPARRPAAQRGRTPARGHAPARTTTPARRTTTPPARRPQQRQQ</sequence>
<dbReference type="EMBL" id="JAAEDM010000051">
    <property type="protein sequence ID" value="MBR0672826.1"/>
    <property type="molecule type" value="Genomic_DNA"/>
</dbReference>
<evidence type="ECO:0000313" key="3">
    <source>
        <dbReference type="EMBL" id="MBR0672826.1"/>
    </source>
</evidence>
<feature type="compositionally biased region" description="Low complexity" evidence="1">
    <location>
        <begin position="105"/>
        <end position="135"/>
    </location>
</feature>
<evidence type="ECO:0008006" key="5">
    <source>
        <dbReference type="Google" id="ProtNLM"/>
    </source>
</evidence>
<evidence type="ECO:0000256" key="1">
    <source>
        <dbReference type="SAM" id="MobiDB-lite"/>
    </source>
</evidence>
<dbReference type="PROSITE" id="PS51257">
    <property type="entry name" value="PROKAR_LIPOPROTEIN"/>
    <property type="match status" value="1"/>
</dbReference>
<comment type="caution">
    <text evidence="3">The sequence shown here is derived from an EMBL/GenBank/DDBJ whole genome shotgun (WGS) entry which is preliminary data.</text>
</comment>
<dbReference type="RefSeq" id="WP_211863241.1">
    <property type="nucleotide sequence ID" value="NZ_JAAEDM010000051.1"/>
</dbReference>
<dbReference type="AlphaFoldDB" id="A0A9X9X097"/>
<dbReference type="Proteomes" id="UP001138751">
    <property type="component" value="Unassembled WGS sequence"/>
</dbReference>
<evidence type="ECO:0000256" key="2">
    <source>
        <dbReference type="SAM" id="SignalP"/>
    </source>
</evidence>
<reference evidence="3" key="2">
    <citation type="journal article" date="2021" name="Syst. Appl. Microbiol.">
        <title>Roseomonas hellenica sp. nov., isolated from roots of wild-growing Alkanna tinctoria.</title>
        <authorList>
            <person name="Rat A."/>
            <person name="Naranjo H.D."/>
            <person name="Lebbe L."/>
            <person name="Cnockaert M."/>
            <person name="Krigas N."/>
            <person name="Grigoriadou K."/>
            <person name="Maloupa E."/>
            <person name="Willems A."/>
        </authorList>
    </citation>
    <scope>NUCLEOTIDE SEQUENCE</scope>
    <source>
        <strain evidence="3">LMG 31231</strain>
    </source>
</reference>
<feature type="chain" id="PRO_5040941008" description="DUF3106 domain-containing protein" evidence="2">
    <location>
        <begin position="24"/>
        <end position="144"/>
    </location>
</feature>